<dbReference type="KEGG" id="pma:Pro_1548"/>
<dbReference type="EMBL" id="AE017126">
    <property type="protein sequence ID" value="AAQ00592.1"/>
    <property type="molecule type" value="Genomic_DNA"/>
</dbReference>
<sequence>MLRTQLNININPDLLLKLKSEASKQRRTLTELVSDAITNQLNNTISERTLEARLFAVEQKISSLEKCCSQVSSGQKITPFTISEAENCNAFIKGVFLEETKRQQYNSSIDAWNDLIGHIECFDQWNDIITLRLKEALFIKGGDDLTCDEMNSLTKGKICPCPIRTGLINWINNQPKGKCSCANEYFPSQQTICDEGEKLLEQLYAL</sequence>
<evidence type="ECO:0000313" key="1">
    <source>
        <dbReference type="EMBL" id="AAQ00592.1"/>
    </source>
</evidence>
<evidence type="ECO:0000313" key="2">
    <source>
        <dbReference type="Proteomes" id="UP000001420"/>
    </source>
</evidence>
<dbReference type="RefSeq" id="WP_011125698.1">
    <property type="nucleotide sequence ID" value="NC_005042.1"/>
</dbReference>
<keyword evidence="2" id="KW-1185">Reference proteome</keyword>
<proteinExistence type="predicted"/>
<reference evidence="1 2" key="1">
    <citation type="journal article" date="2003" name="Proc. Natl. Acad. Sci. U.S.A.">
        <title>Genome sequence of the cyanobacterium Prochlorococcus marinus SS120, a nearly minimal oxyphototrophic genome.</title>
        <authorList>
            <person name="Dufresne A."/>
            <person name="Salanoubat M."/>
            <person name="Partensky F."/>
            <person name="Artiguenave F."/>
            <person name="Axmann I.M."/>
            <person name="Barbe V."/>
            <person name="Duprat S."/>
            <person name="Galperin M.Y."/>
            <person name="Koonin E.V."/>
            <person name="Le Gall F."/>
            <person name="Makarova K.S."/>
            <person name="Ostrowski M."/>
            <person name="Oztas S."/>
            <person name="Robert C."/>
            <person name="Rogozin I.B."/>
            <person name="Scanlan D.J."/>
            <person name="Tandeau de Marsac N."/>
            <person name="Weissenbach J."/>
            <person name="Wincker P."/>
            <person name="Wolf Y.I."/>
            <person name="Hess W.R."/>
        </authorList>
    </citation>
    <scope>NUCLEOTIDE SEQUENCE [LARGE SCALE GENOMIC DNA]</scope>
    <source>
        <strain evidence="2">SARG / CCMP1375 / SS120</strain>
    </source>
</reference>
<dbReference type="HOGENOM" id="CLU_115843_0_0_3"/>
<dbReference type="OrthoDB" id="539047at2"/>
<gene>
    <name evidence="1" type="ordered locus">Pro_1548</name>
</gene>
<dbReference type="EnsemblBacteria" id="AAQ00592">
    <property type="protein sequence ID" value="AAQ00592"/>
    <property type="gene ID" value="Pro_1548"/>
</dbReference>
<dbReference type="Proteomes" id="UP000001420">
    <property type="component" value="Chromosome"/>
</dbReference>
<protein>
    <recommendedName>
        <fullName evidence="3">Protein family PM-12</fullName>
    </recommendedName>
</protein>
<organism evidence="1 2">
    <name type="scientific">Prochlorococcus marinus (strain SARG / CCMP1375 / SS120)</name>
    <dbReference type="NCBI Taxonomy" id="167539"/>
    <lineage>
        <taxon>Bacteria</taxon>
        <taxon>Bacillati</taxon>
        <taxon>Cyanobacteriota</taxon>
        <taxon>Cyanophyceae</taxon>
        <taxon>Synechococcales</taxon>
        <taxon>Prochlorococcaceae</taxon>
        <taxon>Prochlorococcus</taxon>
    </lineage>
</organism>
<dbReference type="PATRIC" id="fig|167539.5.peg.1629"/>
<name>Q7VAB6_PROMA</name>
<evidence type="ECO:0008006" key="3">
    <source>
        <dbReference type="Google" id="ProtNLM"/>
    </source>
</evidence>
<accession>Q7VAB6</accession>
<dbReference type="AlphaFoldDB" id="Q7VAB6"/>